<keyword evidence="3" id="KW-1185">Reference proteome</keyword>
<dbReference type="EMBL" id="CAKOGP040002391">
    <property type="protein sequence ID" value="CAJ1968595.1"/>
    <property type="molecule type" value="Genomic_DNA"/>
</dbReference>
<organism evidence="2 3">
    <name type="scientific">Cylindrotheca closterium</name>
    <dbReference type="NCBI Taxonomy" id="2856"/>
    <lineage>
        <taxon>Eukaryota</taxon>
        <taxon>Sar</taxon>
        <taxon>Stramenopiles</taxon>
        <taxon>Ochrophyta</taxon>
        <taxon>Bacillariophyta</taxon>
        <taxon>Bacillariophyceae</taxon>
        <taxon>Bacillariophycidae</taxon>
        <taxon>Bacillariales</taxon>
        <taxon>Bacillariaceae</taxon>
        <taxon>Cylindrotheca</taxon>
    </lineage>
</organism>
<sequence length="212" mass="23405">MRSTRTIMERNNQTIAFFNDSDYLNAIEASALALSSLREASAVDPTESSPDEEGSRTSNTDGSSHSNAPSGSDRLDQCMLLPAAVQNDFKTLLHSTNFIYDNAIQIPPSLEVDTHILGAIVIFNAALAHHLASESQETPTPPEALHKAQRLYRLSYQLYGGGKSLLFQFAVLNNLGVVERRLGNTSISNQYFDYLASLVEQFENKQQHQEQG</sequence>
<dbReference type="Proteomes" id="UP001295423">
    <property type="component" value="Unassembled WGS sequence"/>
</dbReference>
<reference evidence="2" key="1">
    <citation type="submission" date="2023-08" db="EMBL/GenBank/DDBJ databases">
        <authorList>
            <person name="Audoor S."/>
            <person name="Bilcke G."/>
        </authorList>
    </citation>
    <scope>NUCLEOTIDE SEQUENCE</scope>
</reference>
<evidence type="ECO:0000313" key="3">
    <source>
        <dbReference type="Proteomes" id="UP001295423"/>
    </source>
</evidence>
<feature type="region of interest" description="Disordered" evidence="1">
    <location>
        <begin position="41"/>
        <end position="72"/>
    </location>
</feature>
<proteinExistence type="predicted"/>
<dbReference type="AlphaFoldDB" id="A0AAD2GCM4"/>
<evidence type="ECO:0000313" key="2">
    <source>
        <dbReference type="EMBL" id="CAJ1968595.1"/>
    </source>
</evidence>
<evidence type="ECO:0000256" key="1">
    <source>
        <dbReference type="SAM" id="MobiDB-lite"/>
    </source>
</evidence>
<gene>
    <name evidence="2" type="ORF">CYCCA115_LOCUS23313</name>
</gene>
<comment type="caution">
    <text evidence="2">The sequence shown here is derived from an EMBL/GenBank/DDBJ whole genome shotgun (WGS) entry which is preliminary data.</text>
</comment>
<feature type="compositionally biased region" description="Polar residues" evidence="1">
    <location>
        <begin position="56"/>
        <end position="70"/>
    </location>
</feature>
<name>A0AAD2GCM4_9STRA</name>
<accession>A0AAD2GCM4</accession>
<protein>
    <submittedName>
        <fullName evidence="2">Uncharacterized protein</fullName>
    </submittedName>
</protein>